<dbReference type="Gene3D" id="1.10.10.1290">
    <property type="entry name" value="Transcriptional regulator DELLA, N-terminal domain"/>
    <property type="match status" value="1"/>
</dbReference>
<evidence type="ECO:0000256" key="2">
    <source>
        <dbReference type="ARBA" id="ARBA00023015"/>
    </source>
</evidence>
<evidence type="ECO:0000256" key="4">
    <source>
        <dbReference type="SAM" id="MobiDB-lite"/>
    </source>
</evidence>
<evidence type="ECO:0000313" key="6">
    <source>
        <dbReference type="EMBL" id="AHW42470.1"/>
    </source>
</evidence>
<dbReference type="PROSITE" id="PS50985">
    <property type="entry name" value="GRAS"/>
    <property type="match status" value="1"/>
</dbReference>
<sequence length="594" mass="64983">MDPMERAAKVLGSSPGHKNMMGCSSSGVKVEPEIDGLLANAGYTVKASDLAHVAQRLEQLESIMGTVQDPGISHLASEAVHYNPSDLAGWIESMFGELNPGADMPVPFGDRGSLIDSSQFHKPLQDDPSLSAMDLALIQEYGLQFNGNQASNPQGFSPDSDPSVRCNIFSGLPLRSGDSTRHTNFQARSFSAQSSDEGSSLSSTRLGTAQQSIDNGAQESGIRVVHLLMGCAEAIQRNNLKVASDLVREIRMTVNSAPCGAMDKVASHFVEALARRICGLNGAESNMSQVDAQSEILYHHFYEVCPYLKFAHFTANQAILEAFEGHGSVHVIDLNLMHGLQWPALIQALALRPGGPPLLRLTAIGPRQPDGRDVLQEIGMKLAQFAESVNVEFDFRGVMADKLEDIKPWMFQVKPDEVVAVNSVLQLHRLLYIDAPTGSSPIDVVLRSIGSLRPKIVTVVEHEANHNGPVFLDRFVEALHYYSTMFDSLEACNVLPNSMEKLLAELYIQKEICNIVACEGRYRIERHETLSHWRVRLGRAGFRPSHLGSNAFKQARMLLTLFSGEGYTVEENNGSLTLGWHSRPLIAASAWQGS</sequence>
<accession>X5CYB6</accession>
<dbReference type="Pfam" id="PF03514">
    <property type="entry name" value="GRAS"/>
    <property type="match status" value="1"/>
</dbReference>
<dbReference type="InterPro" id="IPR005202">
    <property type="entry name" value="TF_GRAS"/>
</dbReference>
<dbReference type="Pfam" id="PF12041">
    <property type="entry name" value="DELLA"/>
    <property type="match status" value="1"/>
</dbReference>
<name>X5CYB6_PINTB</name>
<evidence type="ECO:0000256" key="3">
    <source>
        <dbReference type="ARBA" id="ARBA00023163"/>
    </source>
</evidence>
<dbReference type="FunFam" id="1.10.10.1290:FF:000001">
    <property type="entry name" value="DELLA protein GAI"/>
    <property type="match status" value="1"/>
</dbReference>
<keyword evidence="2" id="KW-0805">Transcription regulation</keyword>
<dbReference type="InterPro" id="IPR021914">
    <property type="entry name" value="TF_DELLA_N"/>
</dbReference>
<evidence type="ECO:0000256" key="1">
    <source>
        <dbReference type="ARBA" id="ARBA00010273"/>
    </source>
</evidence>
<reference evidence="6" key="1">
    <citation type="submission" date="2014-01" db="EMBL/GenBank/DDBJ databases">
        <title>Isolation and expression analysis of gibberellin metabolism genes in developing male and female cones of Pinus tabuliformis.</title>
        <authorList>
            <person name="Niu S."/>
            <person name="Li W."/>
            <person name="Chen X."/>
        </authorList>
    </citation>
    <scope>NUCLEOTIDE SEQUENCE</scope>
</reference>
<feature type="domain" description="Transcriptional factor DELLA N-terminal" evidence="5">
    <location>
        <begin position="35"/>
        <end position="101"/>
    </location>
</feature>
<protein>
    <submittedName>
        <fullName evidence="6">RGA</fullName>
    </submittedName>
</protein>
<comment type="similarity">
    <text evidence="1">Belongs to the GRAS family. DELLA subfamily.</text>
</comment>
<organism evidence="6">
    <name type="scientific">Pinus tabuliformis</name>
    <name type="common">Chinese red pine</name>
    <name type="synonym">Pinus leucosperma</name>
    <dbReference type="NCBI Taxonomy" id="88731"/>
    <lineage>
        <taxon>Eukaryota</taxon>
        <taxon>Viridiplantae</taxon>
        <taxon>Streptophyta</taxon>
        <taxon>Embryophyta</taxon>
        <taxon>Tracheophyta</taxon>
        <taxon>Spermatophyta</taxon>
        <taxon>Pinopsida</taxon>
        <taxon>Pinidae</taxon>
        <taxon>Conifers I</taxon>
        <taxon>Pinales</taxon>
        <taxon>Pinaceae</taxon>
        <taxon>Pinus</taxon>
        <taxon>Pinus subgen. Pinus</taxon>
    </lineage>
</organism>
<proteinExistence type="evidence at transcript level"/>
<dbReference type="SMR" id="X5CYB6"/>
<dbReference type="SMART" id="SM01129">
    <property type="entry name" value="DELLA"/>
    <property type="match status" value="1"/>
</dbReference>
<evidence type="ECO:0000259" key="5">
    <source>
        <dbReference type="Pfam" id="PF12041"/>
    </source>
</evidence>
<keyword evidence="3" id="KW-0804">Transcription</keyword>
<dbReference type="PANTHER" id="PTHR31636">
    <property type="entry name" value="OSJNBA0084A10.13 PROTEIN-RELATED"/>
    <property type="match status" value="1"/>
</dbReference>
<feature type="region of interest" description="Disordered" evidence="4">
    <location>
        <begin position="188"/>
        <end position="212"/>
    </location>
</feature>
<dbReference type="EMBL" id="KJ158986">
    <property type="protein sequence ID" value="AHW42470.1"/>
    <property type="molecule type" value="mRNA"/>
</dbReference>
<dbReference type="InterPro" id="IPR038088">
    <property type="entry name" value="DELLA_N_sf"/>
</dbReference>
<dbReference type="AlphaFoldDB" id="X5CYB6"/>